<gene>
    <name evidence="2" type="ORF">PVN32_05365</name>
</gene>
<evidence type="ECO:0000313" key="3">
    <source>
        <dbReference type="Proteomes" id="UP001216709"/>
    </source>
</evidence>
<name>A0AAW6KBE8_9BACI</name>
<dbReference type="AlphaFoldDB" id="A0AAW6KBE8"/>
<feature type="transmembrane region" description="Helical" evidence="1">
    <location>
        <begin position="154"/>
        <end position="173"/>
    </location>
</feature>
<comment type="caution">
    <text evidence="2">The sequence shown here is derived from an EMBL/GenBank/DDBJ whole genome shotgun (WGS) entry which is preliminary data.</text>
</comment>
<feature type="transmembrane region" description="Helical" evidence="1">
    <location>
        <begin position="56"/>
        <end position="77"/>
    </location>
</feature>
<organism evidence="2 3">
    <name type="scientific">Bacillus paralicheniformis</name>
    <dbReference type="NCBI Taxonomy" id="1648923"/>
    <lineage>
        <taxon>Bacteria</taxon>
        <taxon>Bacillati</taxon>
        <taxon>Bacillota</taxon>
        <taxon>Bacilli</taxon>
        <taxon>Bacillales</taxon>
        <taxon>Bacillaceae</taxon>
        <taxon>Bacillus</taxon>
    </lineage>
</organism>
<feature type="transmembrane region" description="Helical" evidence="1">
    <location>
        <begin position="89"/>
        <end position="107"/>
    </location>
</feature>
<accession>A0AAW6KBE8</accession>
<keyword evidence="1" id="KW-0472">Membrane</keyword>
<feature type="transmembrane region" description="Helical" evidence="1">
    <location>
        <begin position="31"/>
        <end position="50"/>
    </location>
</feature>
<keyword evidence="1" id="KW-0812">Transmembrane</keyword>
<keyword evidence="1" id="KW-1133">Transmembrane helix</keyword>
<evidence type="ECO:0000313" key="2">
    <source>
        <dbReference type="EMBL" id="MDE1451602.1"/>
    </source>
</evidence>
<feature type="transmembrane region" description="Helical" evidence="1">
    <location>
        <begin position="185"/>
        <end position="205"/>
    </location>
</feature>
<dbReference type="EMBL" id="JARAFO010000007">
    <property type="protein sequence ID" value="MDE1451602.1"/>
    <property type="molecule type" value="Genomic_DNA"/>
</dbReference>
<proteinExistence type="predicted"/>
<reference evidence="2" key="1">
    <citation type="submission" date="2022-12" db="EMBL/GenBank/DDBJ databases">
        <title>Draft Genome Sequences of Bacillus licheniformis and Bacillus paralicheniformis strains isolated from Irish skim milk powders.</title>
        <authorList>
            <person name="Lourenco A."/>
            <person name="Li F."/>
            <person name="Geraldine D."/>
            <person name="Tobin J.T."/>
            <person name="Butler F."/>
            <person name="Jordan K."/>
            <person name="Obrien T."/>
        </authorList>
    </citation>
    <scope>NUCLEOTIDE SEQUENCE</scope>
    <source>
        <strain evidence="2">3370</strain>
    </source>
</reference>
<dbReference type="Proteomes" id="UP001216709">
    <property type="component" value="Unassembled WGS sequence"/>
</dbReference>
<protein>
    <submittedName>
        <fullName evidence="2">Uncharacterized protein</fullName>
    </submittedName>
</protein>
<dbReference type="RefSeq" id="WP_059231309.1">
    <property type="nucleotide sequence ID" value="NZ_AP025342.1"/>
</dbReference>
<evidence type="ECO:0000256" key="1">
    <source>
        <dbReference type="SAM" id="Phobius"/>
    </source>
</evidence>
<sequence>MLKLNEKVIFRRLPEETRHHLIILVDRDEKVNMCILNLIMLDALLLFLLLANGIKLFTMVALPPLILVNLWMFILFFKDMDLHRNNLEFVLYKGFSFSTMSYCWFILSQKMYYSILGLNWLFIIFSVLILVIVALGSFRYYLKKFSIHKPKKRAVPTWAVYLLTTGPAAGYMISQITLHFSESVMNIFMSIVSLFAACLFSFIGAKFIHQFLFVKTNQTIIKNIGKGRK</sequence>
<feature type="transmembrane region" description="Helical" evidence="1">
    <location>
        <begin position="119"/>
        <end position="142"/>
    </location>
</feature>